<gene>
    <name evidence="1" type="ORF">PPTG_15847</name>
</gene>
<dbReference type="RefSeq" id="XP_008911851.1">
    <property type="nucleotide sequence ID" value="XM_008913603.1"/>
</dbReference>
<evidence type="ECO:0000313" key="1">
    <source>
        <dbReference type="EMBL" id="ETN02894.1"/>
    </source>
</evidence>
<dbReference type="EMBL" id="KI669614">
    <property type="protein sequence ID" value="ETN02894.1"/>
    <property type="molecule type" value="Genomic_DNA"/>
</dbReference>
<proteinExistence type="predicted"/>
<dbReference type="GeneID" id="20184968"/>
<protein>
    <submittedName>
        <fullName evidence="1">Uncharacterized protein</fullName>
    </submittedName>
</protein>
<reference evidence="2" key="1">
    <citation type="submission" date="2011-12" db="EMBL/GenBank/DDBJ databases">
        <authorList>
            <consortium name="The Broad Institute Genome Sequencing Platform"/>
            <person name="Russ C."/>
            <person name="Tyler B."/>
            <person name="Panabieres F."/>
            <person name="Shan W."/>
            <person name="Tripathy S."/>
            <person name="Grunwald N."/>
            <person name="Machado M."/>
            <person name="Young S.K."/>
            <person name="Zeng Q."/>
            <person name="Gargeya S."/>
            <person name="Fitzgerald M."/>
            <person name="Haas B."/>
            <person name="Abouelleil A."/>
            <person name="Alvarado L."/>
            <person name="Arachchi H.M."/>
            <person name="Berlin A."/>
            <person name="Chapman S.B."/>
            <person name="Gearin G."/>
            <person name="Goldberg J."/>
            <person name="Griggs A."/>
            <person name="Gujja S."/>
            <person name="Hansen M."/>
            <person name="Heiman D."/>
            <person name="Howarth C."/>
            <person name="Larimer J."/>
            <person name="Lui A."/>
            <person name="MacDonald P.J.P."/>
            <person name="McCowen C."/>
            <person name="Montmayeur A."/>
            <person name="Murphy C."/>
            <person name="Neiman D."/>
            <person name="Pearson M."/>
            <person name="Priest M."/>
            <person name="Roberts A."/>
            <person name="Saif S."/>
            <person name="Shea T."/>
            <person name="Sisk P."/>
            <person name="Stolte C."/>
            <person name="Sykes S."/>
            <person name="Wortman J."/>
            <person name="Nusbaum C."/>
            <person name="Birren B."/>
        </authorList>
    </citation>
    <scope>NUCLEOTIDE SEQUENCE [LARGE SCALE GENOMIC DNA]</scope>
    <source>
        <strain evidence="2">INRA-310</strain>
    </source>
</reference>
<evidence type="ECO:0000313" key="2">
    <source>
        <dbReference type="Proteomes" id="UP000018817"/>
    </source>
</evidence>
<dbReference type="AlphaFoldDB" id="W2PRP6"/>
<dbReference type="Proteomes" id="UP000018817">
    <property type="component" value="Unassembled WGS sequence"/>
</dbReference>
<reference evidence="1 2" key="2">
    <citation type="submission" date="2013-11" db="EMBL/GenBank/DDBJ databases">
        <title>The Genome Sequence of Phytophthora parasitica INRA-310.</title>
        <authorList>
            <consortium name="The Broad Institute Genomics Platform"/>
            <person name="Russ C."/>
            <person name="Tyler B."/>
            <person name="Panabieres F."/>
            <person name="Shan W."/>
            <person name="Tripathy S."/>
            <person name="Grunwald N."/>
            <person name="Machado M."/>
            <person name="Johnson C.S."/>
            <person name="Arredondo F."/>
            <person name="Hong C."/>
            <person name="Coffey M."/>
            <person name="Young S.K."/>
            <person name="Zeng Q."/>
            <person name="Gargeya S."/>
            <person name="Fitzgerald M."/>
            <person name="Abouelleil A."/>
            <person name="Alvarado L."/>
            <person name="Chapman S.B."/>
            <person name="Gainer-Dewar J."/>
            <person name="Goldberg J."/>
            <person name="Griggs A."/>
            <person name="Gujja S."/>
            <person name="Hansen M."/>
            <person name="Howarth C."/>
            <person name="Imamovic A."/>
            <person name="Ireland A."/>
            <person name="Larimer J."/>
            <person name="McCowan C."/>
            <person name="Murphy C."/>
            <person name="Pearson M."/>
            <person name="Poon T.W."/>
            <person name="Priest M."/>
            <person name="Roberts A."/>
            <person name="Saif S."/>
            <person name="Shea T."/>
            <person name="Sykes S."/>
            <person name="Wortman J."/>
            <person name="Nusbaum C."/>
            <person name="Birren B."/>
        </authorList>
    </citation>
    <scope>NUCLEOTIDE SEQUENCE [LARGE SCALE GENOMIC DNA]</scope>
    <source>
        <strain evidence="1 2">INRA-310</strain>
    </source>
</reference>
<dbReference type="VEuPathDB" id="FungiDB:PPTG_15847"/>
<name>W2PRP6_PHYN3</name>
<sequence>MIFSLTKPWLACTQILDDKFWCCRPVPLDAYVLAKFHGAVGPEVEQKELQMYMLEAQTSWTAAWIAGCLEKRRLSLTLILHSRQEHDEDWSSEYADETLASIERFAPEAMTASDS</sequence>
<organism evidence="1 2">
    <name type="scientific">Phytophthora nicotianae (strain INRA-310)</name>
    <name type="common">Phytophthora parasitica</name>
    <dbReference type="NCBI Taxonomy" id="761204"/>
    <lineage>
        <taxon>Eukaryota</taxon>
        <taxon>Sar</taxon>
        <taxon>Stramenopiles</taxon>
        <taxon>Oomycota</taxon>
        <taxon>Peronosporomycetes</taxon>
        <taxon>Peronosporales</taxon>
        <taxon>Peronosporaceae</taxon>
        <taxon>Phytophthora</taxon>
    </lineage>
</organism>
<accession>W2PRP6</accession>